<dbReference type="AlphaFoldDB" id="A0AAW0Y138"/>
<feature type="non-terminal residue" evidence="1">
    <location>
        <position position="1"/>
    </location>
</feature>
<organism evidence="1 2">
    <name type="scientific">Cherax quadricarinatus</name>
    <name type="common">Australian red claw crayfish</name>
    <dbReference type="NCBI Taxonomy" id="27406"/>
    <lineage>
        <taxon>Eukaryota</taxon>
        <taxon>Metazoa</taxon>
        <taxon>Ecdysozoa</taxon>
        <taxon>Arthropoda</taxon>
        <taxon>Crustacea</taxon>
        <taxon>Multicrustacea</taxon>
        <taxon>Malacostraca</taxon>
        <taxon>Eumalacostraca</taxon>
        <taxon>Eucarida</taxon>
        <taxon>Decapoda</taxon>
        <taxon>Pleocyemata</taxon>
        <taxon>Astacidea</taxon>
        <taxon>Parastacoidea</taxon>
        <taxon>Parastacidae</taxon>
        <taxon>Cherax</taxon>
    </lineage>
</organism>
<proteinExistence type="predicted"/>
<reference evidence="1 2" key="1">
    <citation type="journal article" date="2024" name="BMC Genomics">
        <title>Genome assembly of redclaw crayfish (Cherax quadricarinatus) provides insights into its immune adaptation and hypoxia tolerance.</title>
        <authorList>
            <person name="Liu Z."/>
            <person name="Zheng J."/>
            <person name="Li H."/>
            <person name="Fang K."/>
            <person name="Wang S."/>
            <person name="He J."/>
            <person name="Zhou D."/>
            <person name="Weng S."/>
            <person name="Chi M."/>
            <person name="Gu Z."/>
            <person name="He J."/>
            <person name="Li F."/>
            <person name="Wang M."/>
        </authorList>
    </citation>
    <scope>NUCLEOTIDE SEQUENCE [LARGE SCALE GENOMIC DNA]</scope>
    <source>
        <strain evidence="1">ZL_2023a</strain>
    </source>
</reference>
<sequence length="101" mass="11435">LRTAMDKIGEWQVDKYARTTAHGRDWETVKNSATRPLLLILTKGGVLKVEAGRVLLEYWDLMNTRDVKAHRRAHSLLFICTAKGVGRKWRVMFSGGIPAAE</sequence>
<comment type="caution">
    <text evidence="1">The sequence shown here is derived from an EMBL/GenBank/DDBJ whole genome shotgun (WGS) entry which is preliminary data.</text>
</comment>
<evidence type="ECO:0000313" key="1">
    <source>
        <dbReference type="EMBL" id="KAK8743894.1"/>
    </source>
</evidence>
<dbReference type="Proteomes" id="UP001445076">
    <property type="component" value="Unassembled WGS sequence"/>
</dbReference>
<evidence type="ECO:0000313" key="2">
    <source>
        <dbReference type="Proteomes" id="UP001445076"/>
    </source>
</evidence>
<dbReference type="EMBL" id="JARKIK010000023">
    <property type="protein sequence ID" value="KAK8743894.1"/>
    <property type="molecule type" value="Genomic_DNA"/>
</dbReference>
<feature type="non-terminal residue" evidence="1">
    <location>
        <position position="101"/>
    </location>
</feature>
<keyword evidence="2" id="KW-1185">Reference proteome</keyword>
<accession>A0AAW0Y138</accession>
<protein>
    <submittedName>
        <fullName evidence="1">Uncharacterized protein</fullName>
    </submittedName>
</protein>
<gene>
    <name evidence="1" type="ORF">OTU49_000898</name>
</gene>
<name>A0AAW0Y138_CHEQU</name>